<reference evidence="1 2" key="1">
    <citation type="submission" date="2016-11" db="EMBL/GenBank/DDBJ databases">
        <title>Trade-off between light-utilization and light-protection in marine flavobacteria.</title>
        <authorList>
            <person name="Kumagai Y."/>
        </authorList>
    </citation>
    <scope>NUCLEOTIDE SEQUENCE [LARGE SCALE GENOMIC DNA]</scope>
    <source>
        <strain evidence="1 2">JCM 17109</strain>
    </source>
</reference>
<dbReference type="RefSeq" id="WP_105982121.1">
    <property type="nucleotide sequence ID" value="NZ_MQUC01000003.1"/>
</dbReference>
<evidence type="ECO:0000313" key="2">
    <source>
        <dbReference type="Proteomes" id="UP000239532"/>
    </source>
</evidence>
<comment type="caution">
    <text evidence="1">The sequence shown here is derived from an EMBL/GenBank/DDBJ whole genome shotgun (WGS) entry which is preliminary data.</text>
</comment>
<dbReference type="EMBL" id="MQUC01000003">
    <property type="protein sequence ID" value="PRP66281.1"/>
    <property type="molecule type" value="Genomic_DNA"/>
</dbReference>
<accession>A0A2S9WS27</accession>
<protein>
    <submittedName>
        <fullName evidence="1">Uncharacterized protein</fullName>
    </submittedName>
</protein>
<proteinExistence type="predicted"/>
<gene>
    <name evidence="1" type="ORF">BST86_03830</name>
</gene>
<keyword evidence="2" id="KW-1185">Reference proteome</keyword>
<organism evidence="1 2">
    <name type="scientific">Nonlabens agnitus</name>
    <dbReference type="NCBI Taxonomy" id="870484"/>
    <lineage>
        <taxon>Bacteria</taxon>
        <taxon>Pseudomonadati</taxon>
        <taxon>Bacteroidota</taxon>
        <taxon>Flavobacteriia</taxon>
        <taxon>Flavobacteriales</taxon>
        <taxon>Flavobacteriaceae</taxon>
        <taxon>Nonlabens</taxon>
    </lineage>
</organism>
<dbReference type="AlphaFoldDB" id="A0A2S9WS27"/>
<dbReference type="Proteomes" id="UP000239532">
    <property type="component" value="Unassembled WGS sequence"/>
</dbReference>
<sequence>MIDQRFQIDYKTTQLIDCIKSRNWDPEILAMQLDNNLDELSQFQFYSVFKQLIQCFPGSYSHFEILLEYRFIYFWEDVEQPTLSVEKEKISFNIFHQTFFDPLDTFNDLINYSQHTFLLNKLYVEIKDELESQIRDIKDFNFNGTFKINKRDKEYHFEVIELLEATKSFCSNQRQVKHSFSEYFAEKNHILLSLREFYQNDKVDFGFLNKERSYLYSLHIQDWLLRYSKYFNDISSLETLEDKKTNLIRLLKRDAIHAQNLFVQFQEYYSSFDRMKNVGYYEDETIWDIVDQTIKETTRQARELFETGALYEEDGSLHINDRIKVEEDTLMESWLDSQNQNLIDWVKDYVPGKANPTHIFQYQQLMLGPNLSKQDISEVLIMAISQKPESTADKNKVRSRIIELVEIFFANSDDSTETKFLSYGYSRNRLNLTNYNHILMNVIFTLVNNKHIISEDKAPLFHTLELMFKYDIHKGFRRRNLGIQFSNFNNKTLKKSINKVRLSPELQRLLHR</sequence>
<evidence type="ECO:0000313" key="1">
    <source>
        <dbReference type="EMBL" id="PRP66281.1"/>
    </source>
</evidence>
<name>A0A2S9WS27_9FLAO</name>